<evidence type="ECO:0000259" key="7">
    <source>
        <dbReference type="Pfam" id="PF05140"/>
    </source>
</evidence>
<organism evidence="8 9">
    <name type="scientific">Bordetella bronchialis</name>
    <dbReference type="NCBI Taxonomy" id="463025"/>
    <lineage>
        <taxon>Bacteria</taxon>
        <taxon>Pseudomonadati</taxon>
        <taxon>Pseudomonadota</taxon>
        <taxon>Betaproteobacteria</taxon>
        <taxon>Burkholderiales</taxon>
        <taxon>Alcaligenaceae</taxon>
        <taxon>Bordetella</taxon>
    </lineage>
</organism>
<dbReference type="GO" id="GO:0016020">
    <property type="term" value="C:membrane"/>
    <property type="evidence" value="ECO:0007669"/>
    <property type="project" value="UniProtKB-SubCell"/>
</dbReference>
<keyword evidence="3" id="KW-0201">Cytochrome c-type biogenesis</keyword>
<feature type="domain" description="ResB-like" evidence="7">
    <location>
        <begin position="26"/>
        <end position="681"/>
    </location>
</feature>
<dbReference type="PANTHER" id="PTHR31566:SF0">
    <property type="entry name" value="CYTOCHROME C BIOGENESIS PROTEIN CCS1, CHLOROPLASTIC"/>
    <property type="match status" value="1"/>
</dbReference>
<name>A0A193G2W0_9BORD</name>
<keyword evidence="5 6" id="KW-0472">Membrane</keyword>
<evidence type="ECO:0000256" key="6">
    <source>
        <dbReference type="SAM" id="Phobius"/>
    </source>
</evidence>
<accession>A0A193G2W0</accession>
<feature type="transmembrane region" description="Helical" evidence="6">
    <location>
        <begin position="28"/>
        <end position="47"/>
    </location>
</feature>
<feature type="transmembrane region" description="Helical" evidence="6">
    <location>
        <begin position="173"/>
        <end position="191"/>
    </location>
</feature>
<dbReference type="PANTHER" id="PTHR31566">
    <property type="entry name" value="CYTOCHROME C BIOGENESIS PROTEIN CCS1, CHLOROPLASTIC"/>
    <property type="match status" value="1"/>
</dbReference>
<dbReference type="STRING" id="463025.BAU08_25970"/>
<proteinExistence type="predicted"/>
<keyword evidence="4 6" id="KW-1133">Transmembrane helix</keyword>
<dbReference type="Pfam" id="PF05140">
    <property type="entry name" value="ResB"/>
    <property type="match status" value="1"/>
</dbReference>
<sequence length="692" mass="75427">MHQNPPSPRRDLRALPAELLELLGSMRFAVSLLMFICVASIVGTVLVQNQASSAYIDQFGPFWYALFDKFSLWHVYNSWWFLLIMTFLVVSTGVCLTRNAPKMLRDAVSFREYVRVSSLRAFPQRLEFDSGAAPADNVGRVRQLLKSLGYAVKERQDGDGVLLAAKKGSANRLGYIFAHTALIVICVGGLLDSELAVRVQVWLGGKKPIVENMLISDVPASGRLSIDNPSFRSSMLVPEGGRANNAVVMVGDGALVQPIPFTLTLKKFIVDYYSTGMPSRFASEVEVRDPATGATFDKTIEVNEPLRYKGVTVYQSSFDDGGSTVQLRGYSLRGGDATPFELDGTVGKSTDTGKNAPADARDLKVDITALRPINVEDLSGGTPKPARDFAQNVASVAGSAAGKANTHLRNVGPAVEYRLIDASGQAHEFRNYMLPVELDGFPVFLAGVRNNAGENYRYLRLPADDDNSVAEFMRLRALLADPAARKEAARRFAEKNAPVGSDRQPLQTAAERALQTFSEGGLQAVAGFLQSNAPPAELERAADIVVRLIGASVAELRVMERERAGLAPVPTEGEAGERAAVWSRVAVAALSDLAMYPAPVFFTLADFKQVQASVFQVTRTPGKRLVYLGSLLLVLGVFSMFYIRDRRVWVWVAPGAGGGGSTVHAAMTSQRRTLDFHREFDRLKEALSRLKQ</sequence>
<protein>
    <submittedName>
        <fullName evidence="8">Cytochrome C biogenesis protein ResB</fullName>
    </submittedName>
</protein>
<evidence type="ECO:0000256" key="3">
    <source>
        <dbReference type="ARBA" id="ARBA00022748"/>
    </source>
</evidence>
<dbReference type="EMBL" id="CP016171">
    <property type="protein sequence ID" value="ANN74347.1"/>
    <property type="molecule type" value="Genomic_DNA"/>
</dbReference>
<evidence type="ECO:0000256" key="5">
    <source>
        <dbReference type="ARBA" id="ARBA00023136"/>
    </source>
</evidence>
<dbReference type="GO" id="GO:0017004">
    <property type="term" value="P:cytochrome complex assembly"/>
    <property type="evidence" value="ECO:0007669"/>
    <property type="project" value="UniProtKB-KW"/>
</dbReference>
<dbReference type="InterPro" id="IPR023494">
    <property type="entry name" value="Cyt_c_bgen_Ccs1/CcsB/ResB"/>
</dbReference>
<evidence type="ECO:0000313" key="8">
    <source>
        <dbReference type="EMBL" id="ANN74347.1"/>
    </source>
</evidence>
<comment type="subcellular location">
    <subcellularLocation>
        <location evidence="1">Membrane</location>
        <topology evidence="1">Multi-pass membrane protein</topology>
    </subcellularLocation>
</comment>
<feature type="transmembrane region" description="Helical" evidence="6">
    <location>
        <begin position="625"/>
        <end position="643"/>
    </location>
</feature>
<dbReference type="Proteomes" id="UP000092213">
    <property type="component" value="Chromosome"/>
</dbReference>
<evidence type="ECO:0000256" key="2">
    <source>
        <dbReference type="ARBA" id="ARBA00022692"/>
    </source>
</evidence>
<gene>
    <name evidence="8" type="ORF">BAU08_25970</name>
</gene>
<dbReference type="InterPro" id="IPR007816">
    <property type="entry name" value="ResB-like_domain"/>
</dbReference>
<evidence type="ECO:0000256" key="4">
    <source>
        <dbReference type="ARBA" id="ARBA00022989"/>
    </source>
</evidence>
<feature type="transmembrane region" description="Helical" evidence="6">
    <location>
        <begin position="78"/>
        <end position="96"/>
    </location>
</feature>
<reference evidence="8 9" key="1">
    <citation type="submission" date="2016-06" db="EMBL/GenBank/DDBJ databases">
        <title>Complete genome sequences of Bordetella bronchialis and Bordetella flabilis.</title>
        <authorList>
            <person name="LiPuma J.J."/>
            <person name="Spilker T."/>
        </authorList>
    </citation>
    <scope>NUCLEOTIDE SEQUENCE [LARGE SCALE GENOMIC DNA]</scope>
    <source>
        <strain evidence="8 9">AU17976</strain>
    </source>
</reference>
<keyword evidence="2 6" id="KW-0812">Transmembrane</keyword>
<evidence type="ECO:0000256" key="1">
    <source>
        <dbReference type="ARBA" id="ARBA00004141"/>
    </source>
</evidence>
<evidence type="ECO:0000313" key="9">
    <source>
        <dbReference type="Proteomes" id="UP000092213"/>
    </source>
</evidence>
<dbReference type="AlphaFoldDB" id="A0A193G2W0"/>